<keyword evidence="2" id="KW-1185">Reference proteome</keyword>
<sequence>MHDERNILNLYMKILLILAFKLQGGHLTSQIFQQFERQYFPVYPIRLLHLVSKNLRYSRMHAKQVACPRKFSTRDAIVIS</sequence>
<gene>
    <name evidence="1" type="ORF">WT27_25920</name>
</gene>
<dbReference type="AlphaFoldDB" id="A0A106DWB4"/>
<dbReference type="Proteomes" id="UP000062317">
    <property type="component" value="Unassembled WGS sequence"/>
</dbReference>
<dbReference type="EMBL" id="LPEQ01000027">
    <property type="protein sequence ID" value="KVV55369.1"/>
    <property type="molecule type" value="Genomic_DNA"/>
</dbReference>
<organism evidence="1 2">
    <name type="scientific">Burkholderia territorii</name>
    <dbReference type="NCBI Taxonomy" id="1503055"/>
    <lineage>
        <taxon>Bacteria</taxon>
        <taxon>Pseudomonadati</taxon>
        <taxon>Pseudomonadota</taxon>
        <taxon>Betaproteobacteria</taxon>
        <taxon>Burkholderiales</taxon>
        <taxon>Burkholderiaceae</taxon>
        <taxon>Burkholderia</taxon>
        <taxon>Burkholderia cepacia complex</taxon>
    </lineage>
</organism>
<proteinExistence type="predicted"/>
<comment type="caution">
    <text evidence="1">The sequence shown here is derived from an EMBL/GenBank/DDBJ whole genome shotgun (WGS) entry which is preliminary data.</text>
</comment>
<evidence type="ECO:0000313" key="2">
    <source>
        <dbReference type="Proteomes" id="UP000062317"/>
    </source>
</evidence>
<protein>
    <submittedName>
        <fullName evidence="1">Uncharacterized protein</fullName>
    </submittedName>
</protein>
<evidence type="ECO:0000313" key="1">
    <source>
        <dbReference type="EMBL" id="KVV55369.1"/>
    </source>
</evidence>
<reference evidence="1 2" key="1">
    <citation type="submission" date="2015-11" db="EMBL/GenBank/DDBJ databases">
        <title>Expanding the genomic diversity of Burkholderia species for the development of highly accurate diagnostics.</title>
        <authorList>
            <person name="Sahl J."/>
            <person name="Keim P."/>
            <person name="Wagner D."/>
        </authorList>
    </citation>
    <scope>NUCLEOTIDE SEQUENCE [LARGE SCALE GENOMIC DNA]</scope>
    <source>
        <strain evidence="1 2">MSMB1301WGS</strain>
    </source>
</reference>
<accession>A0A106DWB4</accession>
<name>A0A106DWB4_9BURK</name>